<feature type="compositionally biased region" description="Low complexity" evidence="3">
    <location>
        <begin position="869"/>
        <end position="881"/>
    </location>
</feature>
<dbReference type="PANTHER" id="PTHR15157">
    <property type="entry name" value="UV RADIATION RESISTANCE-ASSOCIATED GENE PROTEIN"/>
    <property type="match status" value="1"/>
</dbReference>
<feature type="region of interest" description="Disordered" evidence="3">
    <location>
        <begin position="52"/>
        <end position="142"/>
    </location>
</feature>
<protein>
    <submittedName>
        <fullName evidence="4">Uncharacterized protein</fullName>
    </submittedName>
</protein>
<dbReference type="GO" id="GO:0005768">
    <property type="term" value="C:endosome"/>
    <property type="evidence" value="ECO:0007669"/>
    <property type="project" value="TreeGrafter"/>
</dbReference>
<feature type="compositionally biased region" description="Polar residues" evidence="3">
    <location>
        <begin position="257"/>
        <end position="269"/>
    </location>
</feature>
<name>A0A9P6C966_9AGAR</name>
<dbReference type="OrthoDB" id="72772at2759"/>
<feature type="region of interest" description="Disordered" evidence="3">
    <location>
        <begin position="471"/>
        <end position="499"/>
    </location>
</feature>
<dbReference type="EMBL" id="MU150402">
    <property type="protein sequence ID" value="KAF9456802.1"/>
    <property type="molecule type" value="Genomic_DNA"/>
</dbReference>
<accession>A0A9P6C966</accession>
<feature type="coiled-coil region" evidence="2">
    <location>
        <begin position="583"/>
        <end position="628"/>
    </location>
</feature>
<organism evidence="4 5">
    <name type="scientific">Collybia nuda</name>
    <dbReference type="NCBI Taxonomy" id="64659"/>
    <lineage>
        <taxon>Eukaryota</taxon>
        <taxon>Fungi</taxon>
        <taxon>Dikarya</taxon>
        <taxon>Basidiomycota</taxon>
        <taxon>Agaricomycotina</taxon>
        <taxon>Agaricomycetes</taxon>
        <taxon>Agaricomycetidae</taxon>
        <taxon>Agaricales</taxon>
        <taxon>Tricholomatineae</taxon>
        <taxon>Clitocybaceae</taxon>
        <taxon>Collybia</taxon>
    </lineage>
</organism>
<feature type="compositionally biased region" description="Polar residues" evidence="3">
    <location>
        <begin position="842"/>
        <end position="862"/>
    </location>
</feature>
<evidence type="ECO:0000256" key="1">
    <source>
        <dbReference type="ARBA" id="ARBA00023054"/>
    </source>
</evidence>
<gene>
    <name evidence="4" type="ORF">BDZ94DRAFT_1203773</name>
</gene>
<feature type="region of interest" description="Disordered" evidence="3">
    <location>
        <begin position="968"/>
        <end position="1009"/>
    </location>
</feature>
<feature type="compositionally biased region" description="Basic and acidic residues" evidence="3">
    <location>
        <begin position="913"/>
        <end position="928"/>
    </location>
</feature>
<feature type="region of interest" description="Disordered" evidence="3">
    <location>
        <begin position="838"/>
        <end position="888"/>
    </location>
</feature>
<dbReference type="AlphaFoldDB" id="A0A9P6C966"/>
<evidence type="ECO:0000313" key="5">
    <source>
        <dbReference type="Proteomes" id="UP000807353"/>
    </source>
</evidence>
<evidence type="ECO:0000313" key="4">
    <source>
        <dbReference type="EMBL" id="KAF9456802.1"/>
    </source>
</evidence>
<dbReference type="GO" id="GO:0000149">
    <property type="term" value="F:SNARE binding"/>
    <property type="evidence" value="ECO:0007669"/>
    <property type="project" value="TreeGrafter"/>
</dbReference>
<dbReference type="PANTHER" id="PTHR15157:SF5">
    <property type="entry name" value="UV RADIATION RESISTANCE-ASSOCIATED GENE PROTEIN"/>
    <property type="match status" value="1"/>
</dbReference>
<reference evidence="4" key="1">
    <citation type="submission" date="2020-11" db="EMBL/GenBank/DDBJ databases">
        <authorList>
            <consortium name="DOE Joint Genome Institute"/>
            <person name="Ahrendt S."/>
            <person name="Riley R."/>
            <person name="Andreopoulos W."/>
            <person name="Labutti K."/>
            <person name="Pangilinan J."/>
            <person name="Ruiz-Duenas F.J."/>
            <person name="Barrasa J.M."/>
            <person name="Sanchez-Garcia M."/>
            <person name="Camarero S."/>
            <person name="Miyauchi S."/>
            <person name="Serrano A."/>
            <person name="Linde D."/>
            <person name="Babiker R."/>
            <person name="Drula E."/>
            <person name="Ayuso-Fernandez I."/>
            <person name="Pacheco R."/>
            <person name="Padilla G."/>
            <person name="Ferreira P."/>
            <person name="Barriuso J."/>
            <person name="Kellner H."/>
            <person name="Castanera R."/>
            <person name="Alfaro M."/>
            <person name="Ramirez L."/>
            <person name="Pisabarro A.G."/>
            <person name="Kuo A."/>
            <person name="Tritt A."/>
            <person name="Lipzen A."/>
            <person name="He G."/>
            <person name="Yan M."/>
            <person name="Ng V."/>
            <person name="Cullen D."/>
            <person name="Martin F."/>
            <person name="Rosso M.-N."/>
            <person name="Henrissat B."/>
            <person name="Hibbett D."/>
            <person name="Martinez A.T."/>
            <person name="Grigoriev I.V."/>
        </authorList>
    </citation>
    <scope>NUCLEOTIDE SEQUENCE</scope>
    <source>
        <strain evidence="4">CBS 247.69</strain>
    </source>
</reference>
<feature type="region of interest" description="Disordered" evidence="3">
    <location>
        <begin position="904"/>
        <end position="951"/>
    </location>
</feature>
<sequence>MSQGQYLSLATDQSSNNTHLTRRRVRHVTAIQIRNLTPFPVRDAFASALSQPAEQSQFTSHGHLSDDLDATLSRKRSRRISTNSVTTHRSLRSDDGGEDAVNLGGTGERGRRTSGPRINPSLGGGNSSKMYPSPGSVPTIRPHRPRTNSMVSVGSHFSGQFASGSGPAGGLSTGPTVSATIFLPDNSQTGLEKVIKSRLVETFLTVTIPPPSSATLSTHNPTPSSPPQPIQPSTKATVPPHNPRDKPQNLVPPAKSFDNNLGRNMNKLSAPSPPGKATVKSRRDSLSSTRLISSKVNLTHVRSASTTALRPHGKIIGTAPLLTPPVPVKNTPSEGSLPNWFSPTHHPSTNPTFPIDARSDYEYVDWTDLSGHMMKIEIWGKVSGEWQKEDTGQRKGKEKQIEFDAIPDDDWKLLDKWEVDLAKLVPLSDDLINDPSRLPSNTVVVTLSPPGGMFYLPSRLAFRAHSPNLTTGYTSDPESEVRKAKHSGNPLPGTADVLADPTHDTVLQSRRRRKARITDESNSPSDILKTAGWQDLFKLVTLQACILDNEGSLVDIVRGIDNILDRDVMPVLRREVSEREARVEELITNRRKVIEESERLKHEMEFRLENIRQRREMLTLAKKQHQEELGFSFHRKEEIIKYKTKHLTLRARFSPTRTTLLTILSAIFPIELLSPPDLLYTILDVPLPIPLTASDPGPPLTLLSHKDVTEDVVATSLGYAAQVVQLLAAYLGKGLVYPVTCVGSRSLIRDGISAMVGPRMFPLFSKGVDTYRFEYGVFLLNKDIEMLMADRDLHALDMRHTLPNLKNLLLTLTDGDGVHIQLSRPSISSPTSLLSNLEEVSIQPSSPLDPNSTTPKAASISNLPAEECPPSASASGSTTPTIIETSKKPRPFLAFSPLTDFIRGRYPSSSRASTKDAPELDDIQDAHDPSLSVPQGPREQDNEDENEDHRTIHDVILDEVVDIGNEIKGVPSLRNGTNSSVEPESSLEKLSNSENQSFLPAALSFSHRS</sequence>
<dbReference type="GO" id="GO:0035493">
    <property type="term" value="P:SNARE complex assembly"/>
    <property type="evidence" value="ECO:0007669"/>
    <property type="project" value="TreeGrafter"/>
</dbReference>
<feature type="region of interest" description="Disordered" evidence="3">
    <location>
        <begin position="209"/>
        <end position="287"/>
    </location>
</feature>
<evidence type="ECO:0000256" key="2">
    <source>
        <dbReference type="SAM" id="Coils"/>
    </source>
</evidence>
<comment type="caution">
    <text evidence="4">The sequence shown here is derived from an EMBL/GenBank/DDBJ whole genome shotgun (WGS) entry which is preliminary data.</text>
</comment>
<dbReference type="GO" id="GO:0000323">
    <property type="term" value="C:lytic vacuole"/>
    <property type="evidence" value="ECO:0007669"/>
    <property type="project" value="TreeGrafter"/>
</dbReference>
<feature type="compositionally biased region" description="Polar residues" evidence="3">
    <location>
        <begin position="52"/>
        <end position="62"/>
    </location>
</feature>
<evidence type="ECO:0000256" key="3">
    <source>
        <dbReference type="SAM" id="MobiDB-lite"/>
    </source>
</evidence>
<dbReference type="Proteomes" id="UP000807353">
    <property type="component" value="Unassembled WGS sequence"/>
</dbReference>
<keyword evidence="1 2" id="KW-0175">Coiled coil</keyword>
<feature type="compositionally biased region" description="Low complexity" evidence="3">
    <location>
        <begin position="982"/>
        <end position="995"/>
    </location>
</feature>
<proteinExistence type="predicted"/>
<keyword evidence="5" id="KW-1185">Reference proteome</keyword>